<dbReference type="GO" id="GO:0009403">
    <property type="term" value="P:toxin biosynthetic process"/>
    <property type="evidence" value="ECO:0007669"/>
    <property type="project" value="InterPro"/>
</dbReference>
<keyword evidence="7" id="KW-1185">Reference proteome</keyword>
<comment type="subcellular location">
    <subcellularLocation>
        <location evidence="1">Membrane</location>
        <topology evidence="1">Multi-pass membrane protein</topology>
    </subcellularLocation>
</comment>
<organism evidence="6 7">
    <name type="scientific">Pseudothauera rhizosphaerae</name>
    <dbReference type="NCBI Taxonomy" id="2565932"/>
    <lineage>
        <taxon>Bacteria</taxon>
        <taxon>Pseudomonadati</taxon>
        <taxon>Pseudomonadota</taxon>
        <taxon>Betaproteobacteria</taxon>
        <taxon>Rhodocyclales</taxon>
        <taxon>Zoogloeaceae</taxon>
        <taxon>Pseudothauera</taxon>
    </lineage>
</organism>
<keyword evidence="3 5" id="KW-1133">Transmembrane helix</keyword>
<evidence type="ECO:0000256" key="3">
    <source>
        <dbReference type="ARBA" id="ARBA00022989"/>
    </source>
</evidence>
<feature type="transmembrane region" description="Helical" evidence="5">
    <location>
        <begin position="106"/>
        <end position="126"/>
    </location>
</feature>
<evidence type="ECO:0000256" key="2">
    <source>
        <dbReference type="ARBA" id="ARBA00022692"/>
    </source>
</evidence>
<dbReference type="RefSeq" id="WP_136384043.1">
    <property type="nucleotide sequence ID" value="NZ_SSOD01000004.1"/>
</dbReference>
<sequence length="163" mass="17899">MTVFDYVFLAILALSTVIGLWRGLVSEVMALVAWVLALFLAWRYAHVVAPWFSGWINEPAWRHVAGFAAVFVAVLLVAALLRFLLRELLRAIGLGTADRLFGAVFGLLRGLAIALLIVLLGGMVGISRESWWSNALFAPPLETAVIAAKPWLPDVVASKVRFR</sequence>
<feature type="transmembrane region" description="Helical" evidence="5">
    <location>
        <begin position="31"/>
        <end position="52"/>
    </location>
</feature>
<name>A0A4S4ATI8_9RHOO</name>
<protein>
    <submittedName>
        <fullName evidence="6">CvpA family protein</fullName>
    </submittedName>
</protein>
<dbReference type="InterPro" id="IPR052719">
    <property type="entry name" value="CvpA-like"/>
</dbReference>
<dbReference type="InterPro" id="IPR003825">
    <property type="entry name" value="Colicin-V_CvpA"/>
</dbReference>
<dbReference type="EMBL" id="SSOD01000004">
    <property type="protein sequence ID" value="THF62489.1"/>
    <property type="molecule type" value="Genomic_DNA"/>
</dbReference>
<reference evidence="6 7" key="1">
    <citation type="submission" date="2019-04" db="EMBL/GenBank/DDBJ databases">
        <title>Azoarcus rhizosphaerae sp. nov. isolated from rhizosphere of Ficus religiosa.</title>
        <authorList>
            <person name="Lin S.-Y."/>
            <person name="Hameed A."/>
            <person name="Hsu Y.-H."/>
            <person name="Young C.-C."/>
        </authorList>
    </citation>
    <scope>NUCLEOTIDE SEQUENCE [LARGE SCALE GENOMIC DNA]</scope>
    <source>
        <strain evidence="6 7">CC-YHH848</strain>
    </source>
</reference>
<comment type="caution">
    <text evidence="6">The sequence shown here is derived from an EMBL/GenBank/DDBJ whole genome shotgun (WGS) entry which is preliminary data.</text>
</comment>
<keyword evidence="2 5" id="KW-0812">Transmembrane</keyword>
<evidence type="ECO:0000313" key="7">
    <source>
        <dbReference type="Proteomes" id="UP000307956"/>
    </source>
</evidence>
<accession>A0A4S4ATI8</accession>
<feature type="transmembrane region" description="Helical" evidence="5">
    <location>
        <begin position="6"/>
        <end position="24"/>
    </location>
</feature>
<dbReference type="PANTHER" id="PTHR36926:SF1">
    <property type="entry name" value="COLICIN V PRODUCTION PROTEIN"/>
    <property type="match status" value="1"/>
</dbReference>
<dbReference type="GO" id="GO:0016020">
    <property type="term" value="C:membrane"/>
    <property type="evidence" value="ECO:0007669"/>
    <property type="project" value="UniProtKB-SubCell"/>
</dbReference>
<evidence type="ECO:0000313" key="6">
    <source>
        <dbReference type="EMBL" id="THF62489.1"/>
    </source>
</evidence>
<dbReference type="Proteomes" id="UP000307956">
    <property type="component" value="Unassembled WGS sequence"/>
</dbReference>
<proteinExistence type="predicted"/>
<evidence type="ECO:0000256" key="4">
    <source>
        <dbReference type="ARBA" id="ARBA00023136"/>
    </source>
</evidence>
<evidence type="ECO:0000256" key="5">
    <source>
        <dbReference type="SAM" id="Phobius"/>
    </source>
</evidence>
<gene>
    <name evidence="6" type="ORF">E6O51_05825</name>
</gene>
<dbReference type="PANTHER" id="PTHR36926">
    <property type="entry name" value="COLICIN V PRODUCTION PROTEIN"/>
    <property type="match status" value="1"/>
</dbReference>
<dbReference type="OrthoDB" id="9810601at2"/>
<dbReference type="AlphaFoldDB" id="A0A4S4ATI8"/>
<dbReference type="Pfam" id="PF02674">
    <property type="entry name" value="Colicin_V"/>
    <property type="match status" value="1"/>
</dbReference>
<evidence type="ECO:0000256" key="1">
    <source>
        <dbReference type="ARBA" id="ARBA00004141"/>
    </source>
</evidence>
<keyword evidence="4 5" id="KW-0472">Membrane</keyword>
<feature type="transmembrane region" description="Helical" evidence="5">
    <location>
        <begin position="64"/>
        <end position="85"/>
    </location>
</feature>